<dbReference type="EMBL" id="CM029052">
    <property type="protein sequence ID" value="KAG2556484.1"/>
    <property type="molecule type" value="Genomic_DNA"/>
</dbReference>
<name>A0A8T0PD99_PANVG</name>
<keyword evidence="2" id="KW-1185">Reference proteome</keyword>
<comment type="caution">
    <text evidence="1">The sequence shown here is derived from an EMBL/GenBank/DDBJ whole genome shotgun (WGS) entry which is preliminary data.</text>
</comment>
<evidence type="ECO:0000313" key="2">
    <source>
        <dbReference type="Proteomes" id="UP000823388"/>
    </source>
</evidence>
<evidence type="ECO:0000313" key="1">
    <source>
        <dbReference type="EMBL" id="KAG2556484.1"/>
    </source>
</evidence>
<reference evidence="1" key="1">
    <citation type="submission" date="2020-05" db="EMBL/GenBank/DDBJ databases">
        <title>WGS assembly of Panicum virgatum.</title>
        <authorList>
            <person name="Lovell J.T."/>
            <person name="Jenkins J."/>
            <person name="Shu S."/>
            <person name="Juenger T.E."/>
            <person name="Schmutz J."/>
        </authorList>
    </citation>
    <scope>NUCLEOTIDE SEQUENCE</scope>
    <source>
        <strain evidence="1">AP13</strain>
    </source>
</reference>
<accession>A0A8T0PD99</accession>
<protein>
    <submittedName>
        <fullName evidence="1">Uncharacterized protein</fullName>
    </submittedName>
</protein>
<dbReference type="AlphaFoldDB" id="A0A8T0PD99"/>
<sequence>MNSTNASLPSDPKPRPWMVLGRIRPSPCWIGAYLVRIWSPPAGFAALPCGLAPGGAGGACALFQSALLLVTAVEWEGVGAWLHCRRRLPRGPLPPMPGAIVSCAAAQGRSVLPLLGL</sequence>
<gene>
    <name evidence="1" type="ORF">PVAP13_8NG151600</name>
</gene>
<organism evidence="1 2">
    <name type="scientific">Panicum virgatum</name>
    <name type="common">Blackwell switchgrass</name>
    <dbReference type="NCBI Taxonomy" id="38727"/>
    <lineage>
        <taxon>Eukaryota</taxon>
        <taxon>Viridiplantae</taxon>
        <taxon>Streptophyta</taxon>
        <taxon>Embryophyta</taxon>
        <taxon>Tracheophyta</taxon>
        <taxon>Spermatophyta</taxon>
        <taxon>Magnoliopsida</taxon>
        <taxon>Liliopsida</taxon>
        <taxon>Poales</taxon>
        <taxon>Poaceae</taxon>
        <taxon>PACMAD clade</taxon>
        <taxon>Panicoideae</taxon>
        <taxon>Panicodae</taxon>
        <taxon>Paniceae</taxon>
        <taxon>Panicinae</taxon>
        <taxon>Panicum</taxon>
        <taxon>Panicum sect. Hiantes</taxon>
    </lineage>
</organism>
<dbReference type="Proteomes" id="UP000823388">
    <property type="component" value="Chromosome 8N"/>
</dbReference>
<proteinExistence type="predicted"/>